<dbReference type="EMBL" id="JAGQHR010000863">
    <property type="protein sequence ID" value="MCA9729841.1"/>
    <property type="molecule type" value="Genomic_DNA"/>
</dbReference>
<feature type="compositionally biased region" description="Basic and acidic residues" evidence="1">
    <location>
        <begin position="1"/>
        <end position="26"/>
    </location>
</feature>
<dbReference type="InterPro" id="IPR007553">
    <property type="entry name" value="2-thiour_desulf"/>
</dbReference>
<evidence type="ECO:0000313" key="3">
    <source>
        <dbReference type="EMBL" id="MCA9729841.1"/>
    </source>
</evidence>
<sequence length="338" mass="38646">MTEDRESSPSPPREDPTGPDGSDRHIPVGVSSCLLGQEVRFDGGHKKNDFVTATLAPFVRWIPVCPELEVGMGIPREALRLVRAEETIRLEANRSGRDWTDAMERFSGTRVEALRAERLRGFVLKKGSPTCGLERVRVYAESGQSCLREGRGLWAQALARSFPHLPLEEEGRLQDPRLRENFVTRIFAHDRWLRLRKTQPGPGDLVAFHTAHKMLLLAHSPRHYRELGPLVAQAGRASLPELLDRYEETFMAALSQLSTRGRHCNVLQHLIGYLEDDLPQQDRDELHRTLAEYRAGWVPLVTPLVLLRSYLKRLDHRWIEAQHYLDPYPRVLGLRSEI</sequence>
<dbReference type="PIRSF" id="PIRSF037004">
    <property type="entry name" value="UCP037004"/>
    <property type="match status" value="1"/>
</dbReference>
<protein>
    <submittedName>
        <fullName evidence="3">DUF1722 domain-containing protein</fullName>
    </submittedName>
</protein>
<accession>A0A956M283</accession>
<dbReference type="InterPro" id="IPR013560">
    <property type="entry name" value="DUF1722"/>
</dbReference>
<reference evidence="3" key="1">
    <citation type="submission" date="2020-04" db="EMBL/GenBank/DDBJ databases">
        <authorList>
            <person name="Zhang T."/>
        </authorList>
    </citation>
    <scope>NUCLEOTIDE SEQUENCE</scope>
    <source>
        <strain evidence="3">HKST-UBA01</strain>
    </source>
</reference>
<proteinExistence type="predicted"/>
<dbReference type="PANTHER" id="PTHR30087:SF0">
    <property type="entry name" value="INNER MEMBRANE PROTEIN"/>
    <property type="match status" value="1"/>
</dbReference>
<evidence type="ECO:0000259" key="2">
    <source>
        <dbReference type="Pfam" id="PF08349"/>
    </source>
</evidence>
<organism evidence="3 4">
    <name type="scientific">Eiseniibacteriota bacterium</name>
    <dbReference type="NCBI Taxonomy" id="2212470"/>
    <lineage>
        <taxon>Bacteria</taxon>
        <taxon>Candidatus Eiseniibacteriota</taxon>
    </lineage>
</organism>
<reference evidence="3" key="2">
    <citation type="journal article" date="2021" name="Microbiome">
        <title>Successional dynamics and alternative stable states in a saline activated sludge microbial community over 9 years.</title>
        <authorList>
            <person name="Wang Y."/>
            <person name="Ye J."/>
            <person name="Ju F."/>
            <person name="Liu L."/>
            <person name="Boyd J.A."/>
            <person name="Deng Y."/>
            <person name="Parks D.H."/>
            <person name="Jiang X."/>
            <person name="Yin X."/>
            <person name="Woodcroft B.J."/>
            <person name="Tyson G.W."/>
            <person name="Hugenholtz P."/>
            <person name="Polz M.F."/>
            <person name="Zhang T."/>
        </authorList>
    </citation>
    <scope>NUCLEOTIDE SEQUENCE</scope>
    <source>
        <strain evidence="3">HKST-UBA01</strain>
    </source>
</reference>
<comment type="caution">
    <text evidence="3">The sequence shown here is derived from an EMBL/GenBank/DDBJ whole genome shotgun (WGS) entry which is preliminary data.</text>
</comment>
<dbReference type="PANTHER" id="PTHR30087">
    <property type="entry name" value="INNER MEMBRANE PROTEIN"/>
    <property type="match status" value="1"/>
</dbReference>
<gene>
    <name evidence="3" type="ORF">KC729_19310</name>
</gene>
<dbReference type="Pfam" id="PF04463">
    <property type="entry name" value="2-thiour_desulf"/>
    <property type="match status" value="1"/>
</dbReference>
<dbReference type="Pfam" id="PF08349">
    <property type="entry name" value="DUF1722"/>
    <property type="match status" value="1"/>
</dbReference>
<name>A0A956M283_UNCEI</name>
<dbReference type="AlphaFoldDB" id="A0A956M283"/>
<evidence type="ECO:0000256" key="1">
    <source>
        <dbReference type="SAM" id="MobiDB-lite"/>
    </source>
</evidence>
<evidence type="ECO:0000313" key="4">
    <source>
        <dbReference type="Proteomes" id="UP000697710"/>
    </source>
</evidence>
<feature type="domain" description="DUF1722" evidence="2">
    <location>
        <begin position="213"/>
        <end position="329"/>
    </location>
</feature>
<dbReference type="Proteomes" id="UP000697710">
    <property type="component" value="Unassembled WGS sequence"/>
</dbReference>
<dbReference type="InterPro" id="IPR017087">
    <property type="entry name" value="UCP037004"/>
</dbReference>
<feature type="region of interest" description="Disordered" evidence="1">
    <location>
        <begin position="1"/>
        <end position="28"/>
    </location>
</feature>